<reference evidence="2" key="1">
    <citation type="submission" date="2023-10" db="EMBL/GenBank/DDBJ databases">
        <authorList>
            <person name="Chen Y."/>
            <person name="Shah S."/>
            <person name="Dougan E. K."/>
            <person name="Thang M."/>
            <person name="Chan C."/>
        </authorList>
    </citation>
    <scope>NUCLEOTIDE SEQUENCE [LARGE SCALE GENOMIC DNA]</scope>
</reference>
<gene>
    <name evidence="2" type="ORF">PCOR1329_LOCUS23940</name>
</gene>
<feature type="compositionally biased region" description="Low complexity" evidence="1">
    <location>
        <begin position="92"/>
        <end position="109"/>
    </location>
</feature>
<evidence type="ECO:0000313" key="3">
    <source>
        <dbReference type="Proteomes" id="UP001189429"/>
    </source>
</evidence>
<proteinExistence type="predicted"/>
<name>A0ABN9RYQ6_9DINO</name>
<keyword evidence="3" id="KW-1185">Reference proteome</keyword>
<accession>A0ABN9RYQ6</accession>
<evidence type="ECO:0000313" key="2">
    <source>
        <dbReference type="EMBL" id="CAK0823095.1"/>
    </source>
</evidence>
<feature type="region of interest" description="Disordered" evidence="1">
    <location>
        <begin position="1"/>
        <end position="41"/>
    </location>
</feature>
<comment type="caution">
    <text evidence="2">The sequence shown here is derived from an EMBL/GenBank/DDBJ whole genome shotgun (WGS) entry which is preliminary data.</text>
</comment>
<feature type="region of interest" description="Disordered" evidence="1">
    <location>
        <begin position="56"/>
        <end position="111"/>
    </location>
</feature>
<feature type="compositionally biased region" description="Acidic residues" evidence="1">
    <location>
        <begin position="1"/>
        <end position="17"/>
    </location>
</feature>
<dbReference type="EMBL" id="CAUYUJ010008178">
    <property type="protein sequence ID" value="CAK0823095.1"/>
    <property type="molecule type" value="Genomic_DNA"/>
</dbReference>
<organism evidence="2 3">
    <name type="scientific">Prorocentrum cordatum</name>
    <dbReference type="NCBI Taxonomy" id="2364126"/>
    <lineage>
        <taxon>Eukaryota</taxon>
        <taxon>Sar</taxon>
        <taxon>Alveolata</taxon>
        <taxon>Dinophyceae</taxon>
        <taxon>Prorocentrales</taxon>
        <taxon>Prorocentraceae</taxon>
        <taxon>Prorocentrum</taxon>
    </lineage>
</organism>
<feature type="non-terminal residue" evidence="2">
    <location>
        <position position="1"/>
    </location>
</feature>
<protein>
    <submittedName>
        <fullName evidence="2">Uncharacterized protein</fullName>
    </submittedName>
</protein>
<dbReference type="Proteomes" id="UP001189429">
    <property type="component" value="Unassembled WGS sequence"/>
</dbReference>
<feature type="non-terminal residue" evidence="2">
    <location>
        <position position="169"/>
    </location>
</feature>
<sequence length="169" mass="17711">AAQPDFQEEQQEVESGESDSCSTVDSEDFAYPRGAGGGQPRVDEALDEVVAAASADAVTAPAAPFEPVPELRQGEITDAAQAQADALRADPADAAPQAAPPEAASPRRSAMQKAQIVFFNNKKKQKAQIVRPVTDIRAADAAVRLLAQSLSRMESMPSCMEKAGPCSSL</sequence>
<evidence type="ECO:0000256" key="1">
    <source>
        <dbReference type="SAM" id="MobiDB-lite"/>
    </source>
</evidence>